<accession>A0A3B0XPW5</accession>
<dbReference type="CDD" id="cd07735">
    <property type="entry name" value="class_II_PDE_MBL-fold"/>
    <property type="match status" value="1"/>
</dbReference>
<organism evidence="2">
    <name type="scientific">hydrothermal vent metagenome</name>
    <dbReference type="NCBI Taxonomy" id="652676"/>
    <lineage>
        <taxon>unclassified sequences</taxon>
        <taxon>metagenomes</taxon>
        <taxon>ecological metagenomes</taxon>
    </lineage>
</organism>
<dbReference type="InterPro" id="IPR000396">
    <property type="entry name" value="Pdiesterase2"/>
</dbReference>
<dbReference type="SMART" id="SM00849">
    <property type="entry name" value="Lactamase_B"/>
    <property type="match status" value="1"/>
</dbReference>
<reference evidence="2" key="1">
    <citation type="submission" date="2018-06" db="EMBL/GenBank/DDBJ databases">
        <authorList>
            <person name="Zhirakovskaya E."/>
        </authorList>
    </citation>
    <scope>NUCLEOTIDE SEQUENCE</scope>
</reference>
<dbReference type="InterPro" id="IPR001279">
    <property type="entry name" value="Metallo-B-lactamas"/>
</dbReference>
<feature type="domain" description="Metallo-beta-lactamase" evidence="1">
    <location>
        <begin position="17"/>
        <end position="204"/>
    </location>
</feature>
<dbReference type="EMBL" id="UOFJ01000231">
    <property type="protein sequence ID" value="VAW66730.1"/>
    <property type="molecule type" value="Genomic_DNA"/>
</dbReference>
<dbReference type="GO" id="GO:0047555">
    <property type="term" value="F:3',5'-cyclic-GMP phosphodiesterase activity"/>
    <property type="evidence" value="ECO:0007669"/>
    <property type="project" value="TreeGrafter"/>
</dbReference>
<dbReference type="GO" id="GO:0006198">
    <property type="term" value="P:cAMP catabolic process"/>
    <property type="evidence" value="ECO:0007669"/>
    <property type="project" value="InterPro"/>
</dbReference>
<proteinExistence type="predicted"/>
<evidence type="ECO:0000313" key="2">
    <source>
        <dbReference type="EMBL" id="VAW66730.1"/>
    </source>
</evidence>
<dbReference type="PANTHER" id="PTHR28283">
    <property type="entry name" value="3',5'-CYCLIC-NUCLEOTIDE PHOSPHODIESTERASE 1"/>
    <property type="match status" value="1"/>
</dbReference>
<dbReference type="InterPro" id="IPR036866">
    <property type="entry name" value="RibonucZ/Hydroxyglut_hydro"/>
</dbReference>
<dbReference type="SUPFAM" id="SSF56281">
    <property type="entry name" value="Metallo-hydrolase/oxidoreductase"/>
    <property type="match status" value="1"/>
</dbReference>
<protein>
    <submittedName>
        <fullName evidence="2">cAMP phosphodiesterases class-II:Metallo-beta-lactamase superfamily</fullName>
    </submittedName>
</protein>
<gene>
    <name evidence="2" type="ORF">MNBD_GAMMA10-981</name>
</gene>
<dbReference type="Pfam" id="PF12706">
    <property type="entry name" value="Lactamase_B_2"/>
    <property type="match status" value="1"/>
</dbReference>
<dbReference type="PRINTS" id="PR00388">
    <property type="entry name" value="PDIESTERASE2"/>
</dbReference>
<dbReference type="GO" id="GO:0004115">
    <property type="term" value="F:3',5'-cyclic-AMP phosphodiesterase activity"/>
    <property type="evidence" value="ECO:0007669"/>
    <property type="project" value="InterPro"/>
</dbReference>
<sequence>MKLRVLGCSGGIAKGLRTSSYLIDDDILLDAGTGVGDLTIEEMRQIRHVFISHSHMDHVLSIPLLVDTLFADLLNRPLLVHARAETIKTLKQHVFNWELWPDFTQLPDKISPVLKFIEMNPGDEVVLGERRVEMIDVNHTVPASAFVIETTQACFAYSGDTCTNESLWRRLNELDAVDFMIIEVAFGEQELELAKLAKHYCPSLLAADLQKLRHQPKIGISHLKPGAEKQIFQQCVDALEGRRGLCHLASDDHFQI</sequence>
<evidence type="ECO:0000259" key="1">
    <source>
        <dbReference type="SMART" id="SM00849"/>
    </source>
</evidence>
<dbReference type="PANTHER" id="PTHR28283:SF1">
    <property type="entry name" value="3',5'-CYCLIC-NUCLEOTIDE PHOSPHODIESTERASE 1"/>
    <property type="match status" value="1"/>
</dbReference>
<dbReference type="AlphaFoldDB" id="A0A3B0XPW5"/>
<dbReference type="GO" id="GO:1902660">
    <property type="term" value="P:negative regulation of glucose mediated signaling pathway"/>
    <property type="evidence" value="ECO:0007669"/>
    <property type="project" value="TreeGrafter"/>
</dbReference>
<dbReference type="Gene3D" id="3.60.15.10">
    <property type="entry name" value="Ribonuclease Z/Hydroxyacylglutathione hydrolase-like"/>
    <property type="match status" value="1"/>
</dbReference>
<name>A0A3B0XPW5_9ZZZZ</name>